<gene>
    <name evidence="1" type="ORF">QFZ34_001029</name>
</gene>
<evidence type="ECO:0000313" key="1">
    <source>
        <dbReference type="EMBL" id="MDQ0995852.1"/>
    </source>
</evidence>
<comment type="caution">
    <text evidence="1">The sequence shown here is derived from an EMBL/GenBank/DDBJ whole genome shotgun (WGS) entry which is preliminary data.</text>
</comment>
<dbReference type="Proteomes" id="UP001237780">
    <property type="component" value="Unassembled WGS sequence"/>
</dbReference>
<dbReference type="Gene3D" id="3.90.550.10">
    <property type="entry name" value="Spore Coat Polysaccharide Biosynthesis Protein SpsA, Chain A"/>
    <property type="match status" value="1"/>
</dbReference>
<proteinExistence type="predicted"/>
<keyword evidence="2" id="KW-1185">Reference proteome</keyword>
<accession>A0ABU0S523</accession>
<evidence type="ECO:0000313" key="2">
    <source>
        <dbReference type="Proteomes" id="UP001237780"/>
    </source>
</evidence>
<dbReference type="EMBL" id="JAUSZT010000002">
    <property type="protein sequence ID" value="MDQ0995852.1"/>
    <property type="molecule type" value="Genomic_DNA"/>
</dbReference>
<sequence>MRDDRNILPITNAAKPAGNHSIVMEGEMVVGCPVDDTLVLVMGIGNFNLEHVAVFLNGDPALSLKATLVCWPLKNASPAGTHGFVAVLPTGILRRASLKTIMFQHKAKVTRYTFANRGASVGDLIAMIADLAGANLPSVIDGLVEALISGPIGRKKLAAITVLLQAGARSDGCVELIGGSDEGEIFVQGWAQDLTPSVTRLFISGRASSLAECVISVFARPDLNDQASGFAGLLLANETVEASDIERLLFRGRRGWRFTEVYDRRLIVGSRETPSHVRAILPRVRGSTEILLRMRSAANRFDGTETVSGLPLPVRAGIDNVLRVDGSGLLVSGWLLDPDGHVESVKLRRHRGECQLDGNWTRIDRPDVTAEFDNRAPFNAGLDPNRHAHGFVAFAPELSGDSTAPFYLELCLSDQRRAFLPLTPIRVTSREAVVRQIRAIDPNAWALRHVVDHQLVPLLRNVSRPAPEIFGVADVGAFDDIEGPALIIGIDERVEEVGPLIALLALDPETRGLPVVIAGATDVIDRIGVRVRRLAQFYKLSVRLVSASGSEDLYDALEVGARAVSCETVVFLAASLLPRNKGWFNKLLTAYEMRKNCVLSPTLAYEDDSIRWAGTWVAGAHSDRALISRYAGYPIDAVTGMATTEVATATFECCIMPREALFSVDGFTRGYMGTHEKGLDLGLKLKQSGLKSYWLPSAQMLGSDDIIVSEKASTVALIERIDRQIFDARWARSFGKENTVKMETPV</sequence>
<protein>
    <submittedName>
        <fullName evidence="1">Uncharacterized protein</fullName>
    </submittedName>
</protein>
<dbReference type="InterPro" id="IPR029044">
    <property type="entry name" value="Nucleotide-diphossugar_trans"/>
</dbReference>
<name>A0ABU0S523_9HYPH</name>
<reference evidence="1 2" key="1">
    <citation type="submission" date="2023-07" db="EMBL/GenBank/DDBJ databases">
        <title>Comparative genomics of wheat-associated soil bacteria to identify genetic determinants of phenazine resistance.</title>
        <authorList>
            <person name="Mouncey N."/>
        </authorList>
    </citation>
    <scope>NUCLEOTIDE SEQUENCE [LARGE SCALE GENOMIC DNA]</scope>
    <source>
        <strain evidence="1 2">W4I11</strain>
    </source>
</reference>
<organism evidence="1 2">
    <name type="scientific">Phyllobacterium ifriqiyense</name>
    <dbReference type="NCBI Taxonomy" id="314238"/>
    <lineage>
        <taxon>Bacteria</taxon>
        <taxon>Pseudomonadati</taxon>
        <taxon>Pseudomonadota</taxon>
        <taxon>Alphaproteobacteria</taxon>
        <taxon>Hyphomicrobiales</taxon>
        <taxon>Phyllobacteriaceae</taxon>
        <taxon>Phyllobacterium</taxon>
    </lineage>
</organism>
<dbReference type="SUPFAM" id="SSF53448">
    <property type="entry name" value="Nucleotide-diphospho-sugar transferases"/>
    <property type="match status" value="1"/>
</dbReference>